<gene>
    <name evidence="2" type="ORF">ACFSCY_08635</name>
</gene>
<protein>
    <submittedName>
        <fullName evidence="2">Uncharacterized protein</fullName>
    </submittedName>
</protein>
<comment type="caution">
    <text evidence="2">The sequence shown here is derived from an EMBL/GenBank/DDBJ whole genome shotgun (WGS) entry which is preliminary data.</text>
</comment>
<evidence type="ECO:0000313" key="2">
    <source>
        <dbReference type="EMBL" id="MFD1529507.1"/>
    </source>
</evidence>
<feature type="compositionally biased region" description="Basic residues" evidence="1">
    <location>
        <begin position="93"/>
        <end position="107"/>
    </location>
</feature>
<dbReference type="RefSeq" id="WP_343984244.1">
    <property type="nucleotide sequence ID" value="NZ_BAAAJG010000020.1"/>
</dbReference>
<evidence type="ECO:0000313" key="3">
    <source>
        <dbReference type="Proteomes" id="UP001597145"/>
    </source>
</evidence>
<name>A0ABW4FKH4_9PSEU</name>
<keyword evidence="3" id="KW-1185">Reference proteome</keyword>
<organism evidence="2 3">
    <name type="scientific">Pseudonocardia aurantiaca</name>
    <dbReference type="NCBI Taxonomy" id="75290"/>
    <lineage>
        <taxon>Bacteria</taxon>
        <taxon>Bacillati</taxon>
        <taxon>Actinomycetota</taxon>
        <taxon>Actinomycetes</taxon>
        <taxon>Pseudonocardiales</taxon>
        <taxon>Pseudonocardiaceae</taxon>
        <taxon>Pseudonocardia</taxon>
    </lineage>
</organism>
<reference evidence="3" key="1">
    <citation type="journal article" date="2019" name="Int. J. Syst. Evol. Microbiol.">
        <title>The Global Catalogue of Microorganisms (GCM) 10K type strain sequencing project: providing services to taxonomists for standard genome sequencing and annotation.</title>
        <authorList>
            <consortium name="The Broad Institute Genomics Platform"/>
            <consortium name="The Broad Institute Genome Sequencing Center for Infectious Disease"/>
            <person name="Wu L."/>
            <person name="Ma J."/>
        </authorList>
    </citation>
    <scope>NUCLEOTIDE SEQUENCE [LARGE SCALE GENOMIC DNA]</scope>
    <source>
        <strain evidence="3">JCM 12165</strain>
    </source>
</reference>
<sequence>MTVLATVAVEISSVVTHLLRYPTGLRCPGMTANLADRTGGSVEPIVLLPGLADKLRNERATGSLLNSATGGRRWGVEHQHQLARACPTDLHSRRPHPGRPLRQRRIARIGPISADPQETPVRTEALRLTGTAESG</sequence>
<dbReference type="Proteomes" id="UP001597145">
    <property type="component" value="Unassembled WGS sequence"/>
</dbReference>
<proteinExistence type="predicted"/>
<accession>A0ABW4FKH4</accession>
<evidence type="ECO:0000256" key="1">
    <source>
        <dbReference type="SAM" id="MobiDB-lite"/>
    </source>
</evidence>
<dbReference type="EMBL" id="JBHUCP010000005">
    <property type="protein sequence ID" value="MFD1529507.1"/>
    <property type="molecule type" value="Genomic_DNA"/>
</dbReference>
<feature type="region of interest" description="Disordered" evidence="1">
    <location>
        <begin position="89"/>
        <end position="135"/>
    </location>
</feature>